<dbReference type="PANTHER" id="PTHR31206">
    <property type="entry name" value="LP10445P"/>
    <property type="match status" value="1"/>
</dbReference>
<evidence type="ECO:0000256" key="1">
    <source>
        <dbReference type="SAM" id="MobiDB-lite"/>
    </source>
</evidence>
<dbReference type="PANTHER" id="PTHR31206:SF9">
    <property type="entry name" value="PROTEIN FAM177B"/>
    <property type="match status" value="1"/>
</dbReference>
<reference evidence="2" key="1">
    <citation type="submission" date="2025-05" db="UniProtKB">
        <authorList>
            <consortium name="RefSeq"/>
        </authorList>
    </citation>
    <scope>NUCLEOTIDE SEQUENCE [LARGE SCALE GENOMIC DNA]</scope>
</reference>
<dbReference type="RefSeq" id="XP_072846862.1">
    <property type="nucleotide sequence ID" value="XM_072990761.1"/>
</dbReference>
<accession>A0ABM5FN87</accession>
<evidence type="ECO:0000313" key="3">
    <source>
        <dbReference type="RefSeq" id="XP_072846862.1"/>
    </source>
</evidence>
<dbReference type="Pfam" id="PF14774">
    <property type="entry name" value="FAM177"/>
    <property type="match status" value="1"/>
</dbReference>
<protein>
    <submittedName>
        <fullName evidence="3">Protein FAM177B isoform X1</fullName>
    </submittedName>
</protein>
<gene>
    <name evidence="3" type="primary">FAM177B</name>
</gene>
<feature type="region of interest" description="Disordered" evidence="1">
    <location>
        <begin position="1"/>
        <end position="31"/>
    </location>
</feature>
<sequence length="202" mass="22744">MEASEGILKEEENDGNNLGAKTSKEHKTPRKVIYFANGESMEEYSTEEEDAEENKPEPLINTANLSWGGYLRFWALRIAATSFFTCEFLGGKFAALFGLTQAKYQYAIDEYYRTQKKVANSRFTQLSSLLSISLPSVLTGGAFHQCSCQQQTPRNLGLLAPNSTSWQMCYWWSSQTTQPCVTAAKDLPEPCTWPVRIAMHQV</sequence>
<name>A0ABM5FN87_9SAUR</name>
<evidence type="ECO:0000313" key="2">
    <source>
        <dbReference type="Proteomes" id="UP001652642"/>
    </source>
</evidence>
<dbReference type="Proteomes" id="UP001652642">
    <property type="component" value="Chromosome 1"/>
</dbReference>
<proteinExistence type="predicted"/>
<dbReference type="GeneID" id="110075394"/>
<reference evidence="3" key="2">
    <citation type="submission" date="2025-08" db="UniProtKB">
        <authorList>
            <consortium name="RefSeq"/>
        </authorList>
    </citation>
    <scope>IDENTIFICATION</scope>
</reference>
<organism evidence="2 3">
    <name type="scientific">Pogona vitticeps</name>
    <name type="common">central bearded dragon</name>
    <dbReference type="NCBI Taxonomy" id="103695"/>
    <lineage>
        <taxon>Eukaryota</taxon>
        <taxon>Metazoa</taxon>
        <taxon>Chordata</taxon>
        <taxon>Craniata</taxon>
        <taxon>Vertebrata</taxon>
        <taxon>Euteleostomi</taxon>
        <taxon>Lepidosauria</taxon>
        <taxon>Squamata</taxon>
        <taxon>Bifurcata</taxon>
        <taxon>Unidentata</taxon>
        <taxon>Episquamata</taxon>
        <taxon>Toxicofera</taxon>
        <taxon>Iguania</taxon>
        <taxon>Acrodonta</taxon>
        <taxon>Agamidae</taxon>
        <taxon>Amphibolurinae</taxon>
        <taxon>Pogona</taxon>
    </lineage>
</organism>
<dbReference type="InterPro" id="IPR028260">
    <property type="entry name" value="FAM177"/>
</dbReference>
<keyword evidence="2" id="KW-1185">Reference proteome</keyword>